<protein>
    <submittedName>
        <fullName evidence="3">ATP-binding protein</fullName>
    </submittedName>
</protein>
<keyword evidence="3" id="KW-0547">Nucleotide-binding</keyword>
<dbReference type="InterPro" id="IPR050267">
    <property type="entry name" value="Anti-sigma-factor_SerPK"/>
</dbReference>
<organism evidence="3 4">
    <name type="scientific">Streptomyces rhizosphaericus</name>
    <dbReference type="NCBI Taxonomy" id="114699"/>
    <lineage>
        <taxon>Bacteria</taxon>
        <taxon>Bacillati</taxon>
        <taxon>Actinomycetota</taxon>
        <taxon>Actinomycetes</taxon>
        <taxon>Kitasatosporales</taxon>
        <taxon>Streptomycetaceae</taxon>
        <taxon>Streptomyces</taxon>
        <taxon>Streptomyces violaceusniger group</taxon>
    </lineage>
</organism>
<dbReference type="PANTHER" id="PTHR35526">
    <property type="entry name" value="ANTI-SIGMA-F FACTOR RSBW-RELATED"/>
    <property type="match status" value="1"/>
</dbReference>
<proteinExistence type="predicted"/>
<accession>A0ABN1SAP9</accession>
<evidence type="ECO:0000313" key="4">
    <source>
        <dbReference type="Proteomes" id="UP001500033"/>
    </source>
</evidence>
<evidence type="ECO:0000313" key="3">
    <source>
        <dbReference type="EMBL" id="GAA0981350.1"/>
    </source>
</evidence>
<dbReference type="Proteomes" id="UP001500033">
    <property type="component" value="Unassembled WGS sequence"/>
</dbReference>
<name>A0ABN1SAP9_9ACTN</name>
<sequence>MGVEFQTPARRHIEMITMNTTALCRTDRTFSLPPSAADVPGVRSALVETLLEWGIPAGGELVHTIGLIASELVTNAVNHAGVFTPSIVVTLRLGDDGTLELGVRDNSRDVPRPTAASPEATHGRGTAIVDALLTEYGGGLTAERHPDGKTVWARLPGFPAHHDP</sequence>
<dbReference type="GO" id="GO:0005524">
    <property type="term" value="F:ATP binding"/>
    <property type="evidence" value="ECO:0007669"/>
    <property type="project" value="UniProtKB-KW"/>
</dbReference>
<keyword evidence="4" id="KW-1185">Reference proteome</keyword>
<keyword evidence="1" id="KW-0808">Transferase</keyword>
<dbReference type="Pfam" id="PF02518">
    <property type="entry name" value="HATPase_c"/>
    <property type="match status" value="1"/>
</dbReference>
<dbReference type="CDD" id="cd16936">
    <property type="entry name" value="HATPase_RsbW-like"/>
    <property type="match status" value="1"/>
</dbReference>
<dbReference type="EMBL" id="BAAAIE010000023">
    <property type="protein sequence ID" value="GAA0981350.1"/>
    <property type="molecule type" value="Genomic_DNA"/>
</dbReference>
<dbReference type="PANTHER" id="PTHR35526:SF3">
    <property type="entry name" value="ANTI-SIGMA-F FACTOR RSBW"/>
    <property type="match status" value="1"/>
</dbReference>
<reference evidence="3 4" key="1">
    <citation type="journal article" date="2019" name="Int. J. Syst. Evol. Microbiol.">
        <title>The Global Catalogue of Microorganisms (GCM) 10K type strain sequencing project: providing services to taxonomists for standard genome sequencing and annotation.</title>
        <authorList>
            <consortium name="The Broad Institute Genomics Platform"/>
            <consortium name="The Broad Institute Genome Sequencing Center for Infectious Disease"/>
            <person name="Wu L."/>
            <person name="Ma J."/>
        </authorList>
    </citation>
    <scope>NUCLEOTIDE SEQUENCE [LARGE SCALE GENOMIC DNA]</scope>
    <source>
        <strain evidence="3 4">JCM 11445</strain>
    </source>
</reference>
<keyword evidence="1" id="KW-0723">Serine/threonine-protein kinase</keyword>
<keyword evidence="1" id="KW-0418">Kinase</keyword>
<keyword evidence="3" id="KW-0067">ATP-binding</keyword>
<dbReference type="InterPro" id="IPR036890">
    <property type="entry name" value="HATPase_C_sf"/>
</dbReference>
<dbReference type="InterPro" id="IPR003594">
    <property type="entry name" value="HATPase_dom"/>
</dbReference>
<dbReference type="SUPFAM" id="SSF55874">
    <property type="entry name" value="ATPase domain of HSP90 chaperone/DNA topoisomerase II/histidine kinase"/>
    <property type="match status" value="1"/>
</dbReference>
<dbReference type="Gene3D" id="3.30.565.10">
    <property type="entry name" value="Histidine kinase-like ATPase, C-terminal domain"/>
    <property type="match status" value="1"/>
</dbReference>
<evidence type="ECO:0000256" key="1">
    <source>
        <dbReference type="ARBA" id="ARBA00022527"/>
    </source>
</evidence>
<comment type="caution">
    <text evidence="3">The sequence shown here is derived from an EMBL/GenBank/DDBJ whole genome shotgun (WGS) entry which is preliminary data.</text>
</comment>
<feature type="domain" description="Histidine kinase/HSP90-like ATPase" evidence="2">
    <location>
        <begin position="65"/>
        <end position="156"/>
    </location>
</feature>
<evidence type="ECO:0000259" key="2">
    <source>
        <dbReference type="Pfam" id="PF02518"/>
    </source>
</evidence>
<gene>
    <name evidence="3" type="ORF">GCM10009576_039850</name>
</gene>